<dbReference type="SMART" id="SM00448">
    <property type="entry name" value="REC"/>
    <property type="match status" value="1"/>
</dbReference>
<accession>A0ABS5UZ63</accession>
<dbReference type="PANTHER" id="PTHR43047">
    <property type="entry name" value="TWO-COMPONENT HISTIDINE PROTEIN KINASE"/>
    <property type="match status" value="1"/>
</dbReference>
<dbReference type="EMBL" id="JAHEPS010000001">
    <property type="protein sequence ID" value="MBT1443457.1"/>
    <property type="molecule type" value="Genomic_DNA"/>
</dbReference>
<dbReference type="InterPro" id="IPR036641">
    <property type="entry name" value="HPT_dom_sf"/>
</dbReference>
<dbReference type="InterPro" id="IPR003660">
    <property type="entry name" value="HAMP_dom"/>
</dbReference>
<dbReference type="InterPro" id="IPR003594">
    <property type="entry name" value="HATPase_dom"/>
</dbReference>
<protein>
    <recommendedName>
        <fullName evidence="3">histidine kinase</fullName>
        <ecNumber evidence="3">2.7.13.3</ecNumber>
    </recommendedName>
</protein>
<dbReference type="Gene3D" id="6.10.340.10">
    <property type="match status" value="1"/>
</dbReference>
<dbReference type="Gene3D" id="3.40.50.2300">
    <property type="match status" value="1"/>
</dbReference>
<dbReference type="SUPFAM" id="SSF47384">
    <property type="entry name" value="Homodimeric domain of signal transducing histidine kinase"/>
    <property type="match status" value="1"/>
</dbReference>
<name>A0ABS5UZ63_9GAMM</name>
<feature type="transmembrane region" description="Helical" evidence="16">
    <location>
        <begin position="15"/>
        <end position="40"/>
    </location>
</feature>
<dbReference type="Pfam" id="PF01627">
    <property type="entry name" value="Hpt"/>
    <property type="match status" value="1"/>
</dbReference>
<evidence type="ECO:0000256" key="1">
    <source>
        <dbReference type="ARBA" id="ARBA00000085"/>
    </source>
</evidence>
<dbReference type="InterPro" id="IPR011006">
    <property type="entry name" value="CheY-like_superfamily"/>
</dbReference>
<feature type="domain" description="HAMP" evidence="19">
    <location>
        <begin position="387"/>
        <end position="439"/>
    </location>
</feature>
<feature type="modified residue" description="4-aspartylphosphate" evidence="14">
    <location>
        <position position="784"/>
    </location>
</feature>
<evidence type="ECO:0000256" key="12">
    <source>
        <dbReference type="ARBA" id="ARBA00023012"/>
    </source>
</evidence>
<sequence>MTPPSLSFTSLSGRLMLAFALLAALLLLLVSLGSVSLHWVKRADHMLYERSLPASDAARQLVQSASALTENTQLLARVSEENQRELLGRKLAIETSSLLGAAEKLRSLGVDEPNTLGKDSGEIVSALAELGNRVGRKLELQSRLATQASTLSRAAANARELLQAELAVVDAAILAKLSQAYPNEAGARRSAALLDALIETELDIQSQLQRALALVNRIALVAELSDDAVGAELSLAQLLMLERDTSLDSGSASPAVVETADEVQMQAHVAEAIWPLKRLPALVRDPVRRDNLLEEARLLSKVGELLTLRQAFMGASQGANSLQQHLQDKLFSLSQRLDKALQEQGALARDARKDYLRQLSWAGLGLWGTGLLMLLLILIVSYRVIYRGIAVRLVEASEAMHRLALGDTDISLDPHGDDELTAMARAVDAFKAKEMRNQELSRELRDSARELASHKAALEVKVTERTAELARARELAEDASQAKSRFLATMSHEIRTPLNGLLGTLELLGKDKELNPSQHQLLELSRYSAVLLQTLLSDILDFSRLEKGELKAQNAPVDLPRLLDEVMSLMLAGAALAGLKLELVSRELPRFVSLDGPKLRQVLLNLLGNAIKFTPKGSVTLTVVAEGRQLYFSVADTGIGMDEATRSRLFTPYETGEVQGRVRGTGLGLAISRELVCLMAKPAPLRVVGSEEPGIIEVVSREGEGSCFSFRLPLVEASQPQTQAPSIRKAVQSKRVLVVEDNKINALVARGYLASLGHDAFWAQDLARARRLLGSERFDALMLDMQLPDGDGMALLPYVKPDTSVAAFTAQVDSDALSRYQGAGIATVLSKPLALLSLGEWLGDASGSSGSEALALSAALTLNAAEHSDSSPAEALAADDVAKGAYDAALDGYSNGGEAVDAMGEKLADEMGALLSAIATGDAAVSETAPMSYLQLKPQPDAEAPEAKAPEALEPETLLDLEQLALDLDILGIDTLDEMTAQFLSSSEAQFVAFDKGVAFNERQKRLHALKGASASMGLYQLARKAAELEKAQTDESEWQQKRLPELKALWQASLKVLAFWRQSVKPEGSADL</sequence>
<dbReference type="SMART" id="SM00304">
    <property type="entry name" value="HAMP"/>
    <property type="match status" value="1"/>
</dbReference>
<evidence type="ECO:0000256" key="4">
    <source>
        <dbReference type="ARBA" id="ARBA00022475"/>
    </source>
</evidence>
<evidence type="ECO:0000256" key="14">
    <source>
        <dbReference type="PROSITE-ProRule" id="PRU00169"/>
    </source>
</evidence>
<dbReference type="PROSITE" id="PS50885">
    <property type="entry name" value="HAMP"/>
    <property type="match status" value="1"/>
</dbReference>
<keyword evidence="6 14" id="KW-0597">Phosphoprotein</keyword>
<feature type="domain" description="Histidine kinase" evidence="17">
    <location>
        <begin position="489"/>
        <end position="716"/>
    </location>
</feature>
<organism evidence="20 21">
    <name type="scientific">Shewanella jiangmenensis</name>
    <dbReference type="NCBI Taxonomy" id="2837387"/>
    <lineage>
        <taxon>Bacteria</taxon>
        <taxon>Pseudomonadati</taxon>
        <taxon>Pseudomonadota</taxon>
        <taxon>Gammaproteobacteria</taxon>
        <taxon>Alteromonadales</taxon>
        <taxon>Shewanellaceae</taxon>
        <taxon>Shewanella</taxon>
    </lineage>
</organism>
<evidence type="ECO:0000256" key="11">
    <source>
        <dbReference type="ARBA" id="ARBA00022989"/>
    </source>
</evidence>
<dbReference type="PROSITE" id="PS50109">
    <property type="entry name" value="HIS_KIN"/>
    <property type="match status" value="1"/>
</dbReference>
<evidence type="ECO:0000259" key="19">
    <source>
        <dbReference type="PROSITE" id="PS50885"/>
    </source>
</evidence>
<dbReference type="EC" id="2.7.13.3" evidence="3"/>
<keyword evidence="12" id="KW-0902">Two-component regulatory system</keyword>
<evidence type="ECO:0000259" key="17">
    <source>
        <dbReference type="PROSITE" id="PS50109"/>
    </source>
</evidence>
<dbReference type="Gene3D" id="1.20.120.160">
    <property type="entry name" value="HPT domain"/>
    <property type="match status" value="1"/>
</dbReference>
<evidence type="ECO:0000256" key="2">
    <source>
        <dbReference type="ARBA" id="ARBA00004429"/>
    </source>
</evidence>
<keyword evidence="13 16" id="KW-0472">Membrane</keyword>
<dbReference type="PANTHER" id="PTHR43047:SF78">
    <property type="entry name" value="SENSORY_REGULATORY PROTEIN RPFC"/>
    <property type="match status" value="1"/>
</dbReference>
<dbReference type="Pfam" id="PF00072">
    <property type="entry name" value="Response_reg"/>
    <property type="match status" value="1"/>
</dbReference>
<dbReference type="Pfam" id="PF21689">
    <property type="entry name" value="TorS_sensor_domain"/>
    <property type="match status" value="1"/>
</dbReference>
<keyword evidence="7 20" id="KW-0808">Transferase</keyword>
<keyword evidence="15" id="KW-0175">Coiled coil</keyword>
<dbReference type="Gene3D" id="1.20.58.920">
    <property type="match status" value="1"/>
</dbReference>
<evidence type="ECO:0000256" key="7">
    <source>
        <dbReference type="ARBA" id="ARBA00022679"/>
    </source>
</evidence>
<evidence type="ECO:0000256" key="9">
    <source>
        <dbReference type="ARBA" id="ARBA00022777"/>
    </source>
</evidence>
<feature type="coiled-coil region" evidence="15">
    <location>
        <begin position="430"/>
        <end position="457"/>
    </location>
</feature>
<dbReference type="CDD" id="cd00082">
    <property type="entry name" value="HisKA"/>
    <property type="match status" value="1"/>
</dbReference>
<evidence type="ECO:0000256" key="10">
    <source>
        <dbReference type="ARBA" id="ARBA00022840"/>
    </source>
</evidence>
<keyword evidence="5" id="KW-0997">Cell inner membrane</keyword>
<keyword evidence="21" id="KW-1185">Reference proteome</keyword>
<keyword evidence="9 20" id="KW-0418">Kinase</keyword>
<dbReference type="InterPro" id="IPR001789">
    <property type="entry name" value="Sig_transdc_resp-reg_receiver"/>
</dbReference>
<dbReference type="Gene3D" id="1.10.287.130">
    <property type="match status" value="1"/>
</dbReference>
<evidence type="ECO:0000256" key="3">
    <source>
        <dbReference type="ARBA" id="ARBA00012438"/>
    </source>
</evidence>
<proteinExistence type="predicted"/>
<feature type="transmembrane region" description="Helical" evidence="16">
    <location>
        <begin position="359"/>
        <end position="382"/>
    </location>
</feature>
<dbReference type="NCBIfam" id="TIGR02956">
    <property type="entry name" value="TMAO_torS"/>
    <property type="match status" value="1"/>
</dbReference>
<evidence type="ECO:0000256" key="15">
    <source>
        <dbReference type="SAM" id="Coils"/>
    </source>
</evidence>
<dbReference type="Proteomes" id="UP001195903">
    <property type="component" value="Unassembled WGS sequence"/>
</dbReference>
<dbReference type="InterPro" id="IPR005467">
    <property type="entry name" value="His_kinase_dom"/>
</dbReference>
<dbReference type="InterPro" id="IPR036890">
    <property type="entry name" value="HATPase_C_sf"/>
</dbReference>
<dbReference type="SUPFAM" id="SSF55874">
    <property type="entry name" value="ATPase domain of HSP90 chaperone/DNA topoisomerase II/histidine kinase"/>
    <property type="match status" value="1"/>
</dbReference>
<evidence type="ECO:0000256" key="5">
    <source>
        <dbReference type="ARBA" id="ARBA00022519"/>
    </source>
</evidence>
<dbReference type="InterPro" id="IPR008207">
    <property type="entry name" value="Sig_transdc_His_kin_Hpt_dom"/>
</dbReference>
<evidence type="ECO:0000256" key="8">
    <source>
        <dbReference type="ARBA" id="ARBA00022692"/>
    </source>
</evidence>
<dbReference type="SUPFAM" id="SSF47226">
    <property type="entry name" value="Histidine-containing phosphotransfer domain, HPT domain"/>
    <property type="match status" value="1"/>
</dbReference>
<dbReference type="CDD" id="cd17546">
    <property type="entry name" value="REC_hyHK_CKI1_RcsC-like"/>
    <property type="match status" value="1"/>
</dbReference>
<comment type="catalytic activity">
    <reaction evidence="1">
        <text>ATP + protein L-histidine = ADP + protein N-phospho-L-histidine.</text>
        <dbReference type="EC" id="2.7.13.3"/>
    </reaction>
</comment>
<dbReference type="SUPFAM" id="SSF52172">
    <property type="entry name" value="CheY-like"/>
    <property type="match status" value="1"/>
</dbReference>
<dbReference type="Pfam" id="PF00512">
    <property type="entry name" value="HisKA"/>
    <property type="match status" value="1"/>
</dbReference>
<keyword evidence="8 16" id="KW-0812">Transmembrane</keyword>
<dbReference type="SMART" id="SM00387">
    <property type="entry name" value="HATPase_c"/>
    <property type="match status" value="1"/>
</dbReference>
<dbReference type="SMART" id="SM00388">
    <property type="entry name" value="HisKA"/>
    <property type="match status" value="1"/>
</dbReference>
<gene>
    <name evidence="20" type="primary">torS</name>
    <name evidence="20" type="ORF">KJI95_02820</name>
</gene>
<dbReference type="GO" id="GO:0004673">
    <property type="term" value="F:protein histidine kinase activity"/>
    <property type="evidence" value="ECO:0007669"/>
    <property type="project" value="UniProtKB-EC"/>
</dbReference>
<evidence type="ECO:0000256" key="13">
    <source>
        <dbReference type="ARBA" id="ARBA00023136"/>
    </source>
</evidence>
<comment type="caution">
    <text evidence="20">The sequence shown here is derived from an EMBL/GenBank/DDBJ whole genome shotgun (WGS) entry which is preliminary data.</text>
</comment>
<feature type="domain" description="Response regulatory" evidence="18">
    <location>
        <begin position="735"/>
        <end position="846"/>
    </location>
</feature>
<keyword evidence="10" id="KW-0547">Nucleotide-binding</keyword>
<dbReference type="PROSITE" id="PS50110">
    <property type="entry name" value="RESPONSE_REGULATORY"/>
    <property type="match status" value="1"/>
</dbReference>
<evidence type="ECO:0000259" key="18">
    <source>
        <dbReference type="PROSITE" id="PS50110"/>
    </source>
</evidence>
<dbReference type="CDD" id="cd16922">
    <property type="entry name" value="HATPase_EvgS-ArcB-TorS-like"/>
    <property type="match status" value="1"/>
</dbReference>
<dbReference type="InterPro" id="IPR003661">
    <property type="entry name" value="HisK_dim/P_dom"/>
</dbReference>
<dbReference type="RefSeq" id="WP_214505642.1">
    <property type="nucleotide sequence ID" value="NZ_JAHEPS010000001.1"/>
</dbReference>
<dbReference type="InterPro" id="IPR036097">
    <property type="entry name" value="HisK_dim/P_sf"/>
</dbReference>
<keyword evidence="10" id="KW-0067">ATP-binding</keyword>
<evidence type="ECO:0000313" key="21">
    <source>
        <dbReference type="Proteomes" id="UP001195903"/>
    </source>
</evidence>
<comment type="subcellular location">
    <subcellularLocation>
        <location evidence="2">Cell inner membrane</location>
        <topology evidence="2">Multi-pass membrane protein</topology>
    </subcellularLocation>
</comment>
<dbReference type="Pfam" id="PF02518">
    <property type="entry name" value="HATPase_c"/>
    <property type="match status" value="1"/>
</dbReference>
<dbReference type="InterPro" id="IPR038188">
    <property type="entry name" value="TorS_sensor_sf"/>
</dbReference>
<dbReference type="InterPro" id="IPR014302">
    <property type="entry name" value="Sig_transdc_His_kinase_TorS"/>
</dbReference>
<dbReference type="PIRSF" id="PIRSF036437">
    <property type="entry name" value="HK_TorS"/>
    <property type="match status" value="1"/>
</dbReference>
<evidence type="ECO:0000256" key="16">
    <source>
        <dbReference type="SAM" id="Phobius"/>
    </source>
</evidence>
<dbReference type="Gene3D" id="3.30.565.10">
    <property type="entry name" value="Histidine kinase-like ATPase, C-terminal domain"/>
    <property type="match status" value="1"/>
</dbReference>
<evidence type="ECO:0000256" key="6">
    <source>
        <dbReference type="ARBA" id="ARBA00022553"/>
    </source>
</evidence>
<keyword evidence="4" id="KW-1003">Cell membrane</keyword>
<reference evidence="20 21" key="1">
    <citation type="submission" date="2021-05" db="EMBL/GenBank/DDBJ databases">
        <title>Shewanella sp. JM162201.</title>
        <authorList>
            <person name="Xu S."/>
            <person name="Li A."/>
        </authorList>
    </citation>
    <scope>NUCLEOTIDE SEQUENCE [LARGE SCALE GENOMIC DNA]</scope>
    <source>
        <strain evidence="20 21">JM162201</strain>
    </source>
</reference>
<keyword evidence="11 16" id="KW-1133">Transmembrane helix</keyword>
<evidence type="ECO:0000313" key="20">
    <source>
        <dbReference type="EMBL" id="MBT1443457.1"/>
    </source>
</evidence>